<dbReference type="GO" id="GO:0016747">
    <property type="term" value="F:acyltransferase activity, transferring groups other than amino-acyl groups"/>
    <property type="evidence" value="ECO:0007669"/>
    <property type="project" value="InterPro"/>
</dbReference>
<dbReference type="CDD" id="cd04301">
    <property type="entry name" value="NAT_SF"/>
    <property type="match status" value="1"/>
</dbReference>
<dbReference type="RefSeq" id="YP_010676957.1">
    <property type="nucleotide sequence ID" value="NC_071015.1"/>
</dbReference>
<protein>
    <submittedName>
        <fullName evidence="2">Aminoglycoside-(3)-N-acetyltransferase</fullName>
    </submittedName>
</protein>
<dbReference type="Pfam" id="PF00583">
    <property type="entry name" value="Acetyltransf_1"/>
    <property type="match status" value="1"/>
</dbReference>
<dbReference type="KEGG" id="vg:77953322"/>
<accession>A0AAE7WFX8</accession>
<reference evidence="2" key="1">
    <citation type="journal article" date="2021" name="Viruses">
        <title>Novel Viruses That Lyse Plant and Human Strains of Kosakonia cowanii.</title>
        <authorList>
            <person name="Petrzik K."/>
            <person name="Brazdova S."/>
            <person name="Krawczyk K."/>
        </authorList>
    </citation>
    <scope>NUCLEOTIDE SEQUENCE</scope>
</reference>
<dbReference type="PROSITE" id="PS51186">
    <property type="entry name" value="GNAT"/>
    <property type="match status" value="1"/>
</dbReference>
<dbReference type="EMBL" id="MZ348422">
    <property type="protein sequence ID" value="QYN80145.1"/>
    <property type="molecule type" value="Genomic_DNA"/>
</dbReference>
<dbReference type="InterPro" id="IPR000182">
    <property type="entry name" value="GNAT_dom"/>
</dbReference>
<dbReference type="Proteomes" id="UP000828443">
    <property type="component" value="Segment"/>
</dbReference>
<dbReference type="Gene3D" id="3.40.630.30">
    <property type="match status" value="1"/>
</dbReference>
<keyword evidence="3" id="KW-1185">Reference proteome</keyword>
<name>A0AAE7WFX8_9CAUD</name>
<organism evidence="2 3">
    <name type="scientific">Kosakonia phage Kc263</name>
    <dbReference type="NCBI Taxonomy" id="2863194"/>
    <lineage>
        <taxon>Viruses</taxon>
        <taxon>Duplodnaviria</taxon>
        <taxon>Heunggongvirae</taxon>
        <taxon>Uroviricota</taxon>
        <taxon>Caudoviricetes</taxon>
        <taxon>Chimalliviridae</taxon>
        <taxon>Branisovskavirus</taxon>
        <taxon>Branisovskavirus Kc263</taxon>
    </lineage>
</organism>
<evidence type="ECO:0000313" key="3">
    <source>
        <dbReference type="Proteomes" id="UP000828443"/>
    </source>
</evidence>
<evidence type="ECO:0000259" key="1">
    <source>
        <dbReference type="PROSITE" id="PS51186"/>
    </source>
</evidence>
<dbReference type="GeneID" id="77953322"/>
<sequence length="177" mass="19672">MSLDNVYEQIAGLEAKGGIPEYTIYKRAELKNIPDPLALKVLAEFEGLIAYEQSLKQFEFDKNSSQKPLEKLTDYIQGDSILILATDIENGDLIGTTILRAMVIGNVRIGVLGFVNIAETYRHKGYGTLLMAKVEKVAKGLGCKSTYFAVLPNNIPAVEFYKELGYESTMMYMAKSI</sequence>
<proteinExistence type="predicted"/>
<feature type="domain" description="N-acetyltransferase" evidence="1">
    <location>
        <begin position="37"/>
        <end position="177"/>
    </location>
</feature>
<evidence type="ECO:0000313" key="2">
    <source>
        <dbReference type="EMBL" id="QYN80145.1"/>
    </source>
</evidence>
<dbReference type="SUPFAM" id="SSF55729">
    <property type="entry name" value="Acyl-CoA N-acyltransferases (Nat)"/>
    <property type="match status" value="1"/>
</dbReference>
<dbReference type="InterPro" id="IPR016181">
    <property type="entry name" value="Acyl_CoA_acyltransferase"/>
</dbReference>